<feature type="region of interest" description="Disordered" evidence="1">
    <location>
        <begin position="1"/>
        <end position="162"/>
    </location>
</feature>
<evidence type="ECO:0000313" key="3">
    <source>
        <dbReference type="Proteomes" id="UP001296993"/>
    </source>
</evidence>
<sequence>MQSNKPSDRVEFPFLRRRVKPVAAGTNSGTAARLSESPPLDLSRPAGRASSAPVLPVAERAASSAPLDLSRPAGRASAAPISPVAERVGSSASLDLSRPAGRASSAPTSQGDARSASSSPLDLSGGASRLPNASPPFAGAHQSLGSKKPAEPRSRSAAHDAEKAVEKRLFPAPAALNQHELNSAGPMIRLDGRQSAIGSLRISGASDLVWESAKFITGASSADGGTSGCTIPTPGNRPLVSFHDDGAAIALRHVRLLRRALVVSGDDSPLALKLYGGVSIVVRPEPGHRTTLLISRVGSMLELRSDPARIGSSIESIWESFGFLMSISHPATD</sequence>
<accession>A0ABS4XIB0</accession>
<proteinExistence type="predicted"/>
<dbReference type="EMBL" id="JAGIOF010000001">
    <property type="protein sequence ID" value="MBP2388205.1"/>
    <property type="molecule type" value="Genomic_DNA"/>
</dbReference>
<dbReference type="Proteomes" id="UP001296993">
    <property type="component" value="Unassembled WGS sequence"/>
</dbReference>
<evidence type="ECO:0000313" key="2">
    <source>
        <dbReference type="EMBL" id="MBP2388205.1"/>
    </source>
</evidence>
<comment type="caution">
    <text evidence="2">The sequence shown here is derived from an EMBL/GenBank/DDBJ whole genome shotgun (WGS) entry which is preliminary data.</text>
</comment>
<feature type="compositionally biased region" description="Basic and acidic residues" evidence="1">
    <location>
        <begin position="148"/>
        <end position="162"/>
    </location>
</feature>
<keyword evidence="3" id="KW-1185">Reference proteome</keyword>
<feature type="compositionally biased region" description="Basic and acidic residues" evidence="1">
    <location>
        <begin position="1"/>
        <end position="11"/>
    </location>
</feature>
<gene>
    <name evidence="2" type="ORF">JOF47_003716</name>
</gene>
<evidence type="ECO:0000256" key="1">
    <source>
        <dbReference type="SAM" id="MobiDB-lite"/>
    </source>
</evidence>
<name>A0ABS4XIB0_9MICC</name>
<organism evidence="2 3">
    <name type="scientific">Paeniglutamicibacter kerguelensis</name>
    <dbReference type="NCBI Taxonomy" id="254788"/>
    <lineage>
        <taxon>Bacteria</taxon>
        <taxon>Bacillati</taxon>
        <taxon>Actinomycetota</taxon>
        <taxon>Actinomycetes</taxon>
        <taxon>Micrococcales</taxon>
        <taxon>Micrococcaceae</taxon>
        <taxon>Paeniglutamicibacter</taxon>
    </lineage>
</organism>
<feature type="compositionally biased region" description="Polar residues" evidence="1">
    <location>
        <begin position="105"/>
        <end position="121"/>
    </location>
</feature>
<reference evidence="2 3" key="1">
    <citation type="submission" date="2021-03" db="EMBL/GenBank/DDBJ databases">
        <title>Sequencing the genomes of 1000 actinobacteria strains.</title>
        <authorList>
            <person name="Klenk H.-P."/>
        </authorList>
    </citation>
    <scope>NUCLEOTIDE SEQUENCE [LARGE SCALE GENOMIC DNA]</scope>
    <source>
        <strain evidence="2 3">DSM 15797</strain>
    </source>
</reference>
<protein>
    <submittedName>
        <fullName evidence="2">Uncharacterized protein</fullName>
    </submittedName>
</protein>